<evidence type="ECO:0000313" key="3">
    <source>
        <dbReference type="Proteomes" id="UP001476798"/>
    </source>
</evidence>
<protein>
    <submittedName>
        <fullName evidence="2">Uncharacterized protein</fullName>
    </submittedName>
</protein>
<feature type="region of interest" description="Disordered" evidence="1">
    <location>
        <begin position="40"/>
        <end position="62"/>
    </location>
</feature>
<feature type="non-terminal residue" evidence="2">
    <location>
        <position position="107"/>
    </location>
</feature>
<proteinExistence type="predicted"/>
<evidence type="ECO:0000313" key="2">
    <source>
        <dbReference type="EMBL" id="MEQ2160178.1"/>
    </source>
</evidence>
<feature type="compositionally biased region" description="Polar residues" evidence="1">
    <location>
        <begin position="10"/>
        <end position="20"/>
    </location>
</feature>
<gene>
    <name evidence="2" type="ORF">GOODEAATRI_030876</name>
</gene>
<accession>A0ABV0MM54</accession>
<dbReference type="EMBL" id="JAHRIO010005027">
    <property type="protein sequence ID" value="MEQ2160178.1"/>
    <property type="molecule type" value="Genomic_DNA"/>
</dbReference>
<reference evidence="2 3" key="1">
    <citation type="submission" date="2021-06" db="EMBL/GenBank/DDBJ databases">
        <authorList>
            <person name="Palmer J.M."/>
        </authorList>
    </citation>
    <scope>NUCLEOTIDE SEQUENCE [LARGE SCALE GENOMIC DNA]</scope>
    <source>
        <strain evidence="2 3">GA_2019</strain>
        <tissue evidence="2">Muscle</tissue>
    </source>
</reference>
<dbReference type="Proteomes" id="UP001476798">
    <property type="component" value="Unassembled WGS sequence"/>
</dbReference>
<evidence type="ECO:0000256" key="1">
    <source>
        <dbReference type="SAM" id="MobiDB-lite"/>
    </source>
</evidence>
<keyword evidence="3" id="KW-1185">Reference proteome</keyword>
<comment type="caution">
    <text evidence="2">The sequence shown here is derived from an EMBL/GenBank/DDBJ whole genome shotgun (WGS) entry which is preliminary data.</text>
</comment>
<feature type="region of interest" description="Disordered" evidence="1">
    <location>
        <begin position="1"/>
        <end position="20"/>
    </location>
</feature>
<organism evidence="2 3">
    <name type="scientific">Goodea atripinnis</name>
    <dbReference type="NCBI Taxonomy" id="208336"/>
    <lineage>
        <taxon>Eukaryota</taxon>
        <taxon>Metazoa</taxon>
        <taxon>Chordata</taxon>
        <taxon>Craniata</taxon>
        <taxon>Vertebrata</taxon>
        <taxon>Euteleostomi</taxon>
        <taxon>Actinopterygii</taxon>
        <taxon>Neopterygii</taxon>
        <taxon>Teleostei</taxon>
        <taxon>Neoteleostei</taxon>
        <taxon>Acanthomorphata</taxon>
        <taxon>Ovalentaria</taxon>
        <taxon>Atherinomorphae</taxon>
        <taxon>Cyprinodontiformes</taxon>
        <taxon>Goodeidae</taxon>
        <taxon>Goodea</taxon>
    </lineage>
</organism>
<sequence>MHMGSLFKPLSSTPQSCSSPPLCSAFRRHFVLWLCSDSSKHQRGRGRPACAPNSPHPTLNRQMSEESEIYLLRTEKRYFVLNVGREDLHQVVREAEQRLTERPSLFE</sequence>
<name>A0ABV0MM54_9TELE</name>